<keyword evidence="2" id="KW-1185">Reference proteome</keyword>
<dbReference type="AlphaFoldDB" id="A0AAW2C7S1"/>
<name>A0AAW2C7S1_9ROSI</name>
<gene>
    <name evidence="1" type="ORF">SO802_027280</name>
</gene>
<evidence type="ECO:0000313" key="2">
    <source>
        <dbReference type="Proteomes" id="UP001459277"/>
    </source>
</evidence>
<evidence type="ECO:0000313" key="1">
    <source>
        <dbReference type="EMBL" id="KAK9992295.1"/>
    </source>
</evidence>
<dbReference type="Proteomes" id="UP001459277">
    <property type="component" value="Unassembled WGS sequence"/>
</dbReference>
<sequence>MSLSPRLRSHRSLNSRVSRFCLAAYSSMVNFIGKFHEGLVPLSLATLVLAFCLWWFESPERETTTYTSILEKRFTSLRSLAETTFSSKVLYSMFRDLRFEREREREREIEFGGGAWQPLTSNLNYLCGEVVNDMRSDFCARG</sequence>
<accession>A0AAW2C7S1</accession>
<dbReference type="EMBL" id="JAZDWU010000009">
    <property type="protein sequence ID" value="KAK9992295.1"/>
    <property type="molecule type" value="Genomic_DNA"/>
</dbReference>
<proteinExistence type="predicted"/>
<protein>
    <submittedName>
        <fullName evidence="1">Uncharacterized protein</fullName>
    </submittedName>
</protein>
<comment type="caution">
    <text evidence="1">The sequence shown here is derived from an EMBL/GenBank/DDBJ whole genome shotgun (WGS) entry which is preliminary data.</text>
</comment>
<organism evidence="1 2">
    <name type="scientific">Lithocarpus litseifolius</name>
    <dbReference type="NCBI Taxonomy" id="425828"/>
    <lineage>
        <taxon>Eukaryota</taxon>
        <taxon>Viridiplantae</taxon>
        <taxon>Streptophyta</taxon>
        <taxon>Embryophyta</taxon>
        <taxon>Tracheophyta</taxon>
        <taxon>Spermatophyta</taxon>
        <taxon>Magnoliopsida</taxon>
        <taxon>eudicotyledons</taxon>
        <taxon>Gunneridae</taxon>
        <taxon>Pentapetalae</taxon>
        <taxon>rosids</taxon>
        <taxon>fabids</taxon>
        <taxon>Fagales</taxon>
        <taxon>Fagaceae</taxon>
        <taxon>Lithocarpus</taxon>
    </lineage>
</organism>
<reference evidence="1 2" key="1">
    <citation type="submission" date="2024-01" db="EMBL/GenBank/DDBJ databases">
        <title>A telomere-to-telomere, gap-free genome of sweet tea (Lithocarpus litseifolius).</title>
        <authorList>
            <person name="Zhou J."/>
        </authorList>
    </citation>
    <scope>NUCLEOTIDE SEQUENCE [LARGE SCALE GENOMIC DNA]</scope>
    <source>
        <strain evidence="1">Zhou-2022a</strain>
        <tissue evidence="1">Leaf</tissue>
    </source>
</reference>